<evidence type="ECO:0000259" key="5">
    <source>
        <dbReference type="Pfam" id="PF00496"/>
    </source>
</evidence>
<keyword evidence="3 4" id="KW-0732">Signal</keyword>
<dbReference type="PANTHER" id="PTHR30290">
    <property type="entry name" value="PERIPLASMIC BINDING COMPONENT OF ABC TRANSPORTER"/>
    <property type="match status" value="1"/>
</dbReference>
<evidence type="ECO:0000256" key="4">
    <source>
        <dbReference type="SAM" id="SignalP"/>
    </source>
</evidence>
<gene>
    <name evidence="6" type="ORF">BN1221_03999</name>
</gene>
<proteinExistence type="inferred from homology"/>
<dbReference type="SUPFAM" id="SSF53850">
    <property type="entry name" value="Periplasmic binding protein-like II"/>
    <property type="match status" value="1"/>
</dbReference>
<dbReference type="Proteomes" id="UP000044377">
    <property type="component" value="Unassembled WGS sequence"/>
</dbReference>
<comment type="similarity">
    <text evidence="1">Belongs to the bacterial solute-binding protein 5 family.</text>
</comment>
<feature type="chain" id="PRO_5005194591" evidence="4">
    <location>
        <begin position="27"/>
        <end position="527"/>
    </location>
</feature>
<dbReference type="InterPro" id="IPR000914">
    <property type="entry name" value="SBP_5_dom"/>
</dbReference>
<dbReference type="CDD" id="cd08498">
    <property type="entry name" value="PBP2_NikA_DppA_OppA_like_2"/>
    <property type="match status" value="1"/>
</dbReference>
<sequence length="527" mass="57099">MVGVKSRTLITALSLAVSLAVGSAQAQDLKIGVRAGPEAMDPHYMALGHQIAAIKNIYEALVTFDENLQIAPGLAESWKPINDTTWEFTLRPNVKFHNGEPLTAEDVKFSLDRVPGAAGPDGGLVINTRNITHVEVTGPLTVQVTTSVANPALPQDLARVSILPHSIGKATVEDFNSGKAAIGTGPFKFAGFKARTGFDVTRNDDYWGGKADWDKVSFTEISNDAARVAALLSKRVDVVNYVPFSDVEKMRRNRDVSVVQGQSIYVFLLYPDQRAHSDLVTDKAGKPLDVNPLSKPQVREALSLAIDRTAIADRALEGFAKPANQLIDDKFFGALPTPPKLEYNVAKARQLLADAGYPDGFKLPLHCTSDRFPGDGATCTALGQMFARIGIDTQVNALSRTVFVPARTRGDYIMTMAGWGSVSGEAGYTLSSIAHTNDKSKGLGAFNVSHVSNPKSDELIATAMRTLDNDQRKQLFQQAMTSTLDNYDIIPVVQLSSVWASRANTVTFTPRVDEETLPFFIHPAAKK</sequence>
<dbReference type="EMBL" id="CGIG01000001">
    <property type="protein sequence ID" value="CPR19863.1"/>
    <property type="molecule type" value="Genomic_DNA"/>
</dbReference>
<feature type="signal peptide" evidence="4">
    <location>
        <begin position="1"/>
        <end position="26"/>
    </location>
</feature>
<evidence type="ECO:0000256" key="3">
    <source>
        <dbReference type="ARBA" id="ARBA00022729"/>
    </source>
</evidence>
<evidence type="ECO:0000256" key="2">
    <source>
        <dbReference type="ARBA" id="ARBA00022448"/>
    </source>
</evidence>
<dbReference type="RefSeq" id="WP_048638752.1">
    <property type="nucleotide sequence ID" value="NZ_CGIG01000001.1"/>
</dbReference>
<dbReference type="GO" id="GO:1904680">
    <property type="term" value="F:peptide transmembrane transporter activity"/>
    <property type="evidence" value="ECO:0007669"/>
    <property type="project" value="TreeGrafter"/>
</dbReference>
<keyword evidence="2" id="KW-0813">Transport</keyword>
<feature type="domain" description="Solute-binding protein family 5" evidence="5">
    <location>
        <begin position="70"/>
        <end position="440"/>
    </location>
</feature>
<dbReference type="AlphaFoldDB" id="A0A0G4K041"/>
<dbReference type="Pfam" id="PF00496">
    <property type="entry name" value="SBP_bac_5"/>
    <property type="match status" value="1"/>
</dbReference>
<dbReference type="GO" id="GO:0043190">
    <property type="term" value="C:ATP-binding cassette (ABC) transporter complex"/>
    <property type="evidence" value="ECO:0007669"/>
    <property type="project" value="InterPro"/>
</dbReference>
<dbReference type="Gene3D" id="3.40.190.10">
    <property type="entry name" value="Periplasmic binding protein-like II"/>
    <property type="match status" value="1"/>
</dbReference>
<dbReference type="Gene3D" id="3.10.105.10">
    <property type="entry name" value="Dipeptide-binding Protein, Domain 3"/>
    <property type="match status" value="1"/>
</dbReference>
<evidence type="ECO:0000256" key="1">
    <source>
        <dbReference type="ARBA" id="ARBA00005695"/>
    </source>
</evidence>
<dbReference type="GO" id="GO:0015833">
    <property type="term" value="P:peptide transport"/>
    <property type="evidence" value="ECO:0007669"/>
    <property type="project" value="TreeGrafter"/>
</dbReference>
<dbReference type="OrthoDB" id="9801912at2"/>
<protein>
    <submittedName>
        <fullName evidence="6">Oligopeptide ABC transporter, periplasmic oligopeptide-binding protein OppA (TC 3.A.1.5.1)</fullName>
    </submittedName>
</protein>
<organism evidence="6 7">
    <name type="scientific">Brenneria goodwinii</name>
    <dbReference type="NCBI Taxonomy" id="1109412"/>
    <lineage>
        <taxon>Bacteria</taxon>
        <taxon>Pseudomonadati</taxon>
        <taxon>Pseudomonadota</taxon>
        <taxon>Gammaproteobacteria</taxon>
        <taxon>Enterobacterales</taxon>
        <taxon>Pectobacteriaceae</taxon>
        <taxon>Brenneria</taxon>
    </lineage>
</organism>
<dbReference type="InterPro" id="IPR039424">
    <property type="entry name" value="SBP_5"/>
</dbReference>
<dbReference type="PANTHER" id="PTHR30290:SF9">
    <property type="entry name" value="OLIGOPEPTIDE-BINDING PROTEIN APPA"/>
    <property type="match status" value="1"/>
</dbReference>
<dbReference type="PIRSF" id="PIRSF002741">
    <property type="entry name" value="MppA"/>
    <property type="match status" value="1"/>
</dbReference>
<dbReference type="STRING" id="1109412.BN1221_03999"/>
<dbReference type="GO" id="GO:0030288">
    <property type="term" value="C:outer membrane-bounded periplasmic space"/>
    <property type="evidence" value="ECO:0007669"/>
    <property type="project" value="UniProtKB-ARBA"/>
</dbReference>
<dbReference type="InterPro" id="IPR030678">
    <property type="entry name" value="Peptide/Ni-bd"/>
</dbReference>
<evidence type="ECO:0000313" key="6">
    <source>
        <dbReference type="EMBL" id="CPR19863.1"/>
    </source>
</evidence>
<name>A0A0G4K041_9GAMM</name>
<evidence type="ECO:0000313" key="7">
    <source>
        <dbReference type="Proteomes" id="UP000044377"/>
    </source>
</evidence>
<accession>A0A0G4K041</accession>
<reference evidence="7" key="1">
    <citation type="submission" date="2015-01" db="EMBL/GenBank/DDBJ databases">
        <authorList>
            <person name="Paterson Steve"/>
        </authorList>
    </citation>
    <scope>NUCLEOTIDE SEQUENCE [LARGE SCALE GENOMIC DNA]</scope>
    <source>
        <strain evidence="7">OBR1</strain>
    </source>
</reference>
<keyword evidence="7" id="KW-1185">Reference proteome</keyword>